<proteinExistence type="predicted"/>
<dbReference type="EMBL" id="GBRH01230699">
    <property type="protein sequence ID" value="JAD67196.1"/>
    <property type="molecule type" value="Transcribed_RNA"/>
</dbReference>
<evidence type="ECO:0000313" key="1">
    <source>
        <dbReference type="EMBL" id="JAD67196.1"/>
    </source>
</evidence>
<protein>
    <submittedName>
        <fullName evidence="1">Uncharacterized protein</fullName>
    </submittedName>
</protein>
<sequence length="26" mass="2832">MDYYFLGDLGRESCEFGWGGAASWGG</sequence>
<reference evidence="1" key="1">
    <citation type="submission" date="2014-09" db="EMBL/GenBank/DDBJ databases">
        <authorList>
            <person name="Magalhaes I.L.F."/>
            <person name="Oliveira U."/>
            <person name="Santos F.R."/>
            <person name="Vidigal T.H.D.A."/>
            <person name="Brescovit A.D."/>
            <person name="Santos A.J."/>
        </authorList>
    </citation>
    <scope>NUCLEOTIDE SEQUENCE</scope>
    <source>
        <tissue evidence="1">Shoot tissue taken approximately 20 cm above the soil surface</tissue>
    </source>
</reference>
<accession>A0A0A9BV64</accession>
<dbReference type="AlphaFoldDB" id="A0A0A9BV64"/>
<reference evidence="1" key="2">
    <citation type="journal article" date="2015" name="Data Brief">
        <title>Shoot transcriptome of the giant reed, Arundo donax.</title>
        <authorList>
            <person name="Barrero R.A."/>
            <person name="Guerrero F.D."/>
            <person name="Moolhuijzen P."/>
            <person name="Goolsby J.A."/>
            <person name="Tidwell J."/>
            <person name="Bellgard S.E."/>
            <person name="Bellgard M.I."/>
        </authorList>
    </citation>
    <scope>NUCLEOTIDE SEQUENCE</scope>
    <source>
        <tissue evidence="1">Shoot tissue taken approximately 20 cm above the soil surface</tissue>
    </source>
</reference>
<name>A0A0A9BV64_ARUDO</name>
<organism evidence="1">
    <name type="scientific">Arundo donax</name>
    <name type="common">Giant reed</name>
    <name type="synonym">Donax arundinaceus</name>
    <dbReference type="NCBI Taxonomy" id="35708"/>
    <lineage>
        <taxon>Eukaryota</taxon>
        <taxon>Viridiplantae</taxon>
        <taxon>Streptophyta</taxon>
        <taxon>Embryophyta</taxon>
        <taxon>Tracheophyta</taxon>
        <taxon>Spermatophyta</taxon>
        <taxon>Magnoliopsida</taxon>
        <taxon>Liliopsida</taxon>
        <taxon>Poales</taxon>
        <taxon>Poaceae</taxon>
        <taxon>PACMAD clade</taxon>
        <taxon>Arundinoideae</taxon>
        <taxon>Arundineae</taxon>
        <taxon>Arundo</taxon>
    </lineage>
</organism>